<gene>
    <name evidence="1" type="ORF">PFR002_LOCUS3308</name>
    <name evidence="2" type="ORF">PFR002_LOCUS5563</name>
</gene>
<evidence type="ECO:0000313" key="3">
    <source>
        <dbReference type="Proteomes" id="UP001159659"/>
    </source>
</evidence>
<organism evidence="1 3">
    <name type="scientific">Peronospora farinosa</name>
    <dbReference type="NCBI Taxonomy" id="134698"/>
    <lineage>
        <taxon>Eukaryota</taxon>
        <taxon>Sar</taxon>
        <taxon>Stramenopiles</taxon>
        <taxon>Oomycota</taxon>
        <taxon>Peronosporomycetes</taxon>
        <taxon>Peronosporales</taxon>
        <taxon>Peronosporaceae</taxon>
        <taxon>Peronospora</taxon>
    </lineage>
</organism>
<dbReference type="EMBL" id="CANTFK010000785">
    <property type="protein sequence ID" value="CAI5727387.1"/>
    <property type="molecule type" value="Genomic_DNA"/>
</dbReference>
<evidence type="ECO:0000313" key="1">
    <source>
        <dbReference type="EMBL" id="CAI5716621.1"/>
    </source>
</evidence>
<accession>A0AAV0TBX1</accession>
<name>A0AAV0TBX1_9STRA</name>
<comment type="caution">
    <text evidence="1">The sequence shown here is derived from an EMBL/GenBank/DDBJ whole genome shotgun (WGS) entry which is preliminary data.</text>
</comment>
<sequence length="82" mass="8775">MQVGPSAEHGRARSQCIDNLGKQDCSAGLCMDSHGVKTPTTMQWSKPRLPSQSLWIPDVIEVAKLVVAPGLLSVVGQRHAVV</sequence>
<reference evidence="1" key="1">
    <citation type="submission" date="2022-12" db="EMBL/GenBank/DDBJ databases">
        <authorList>
            <person name="Webb A."/>
        </authorList>
    </citation>
    <scope>NUCLEOTIDE SEQUENCE</scope>
    <source>
        <strain evidence="1">Pf2</strain>
    </source>
</reference>
<protein>
    <submittedName>
        <fullName evidence="1">Uncharacterized protein</fullName>
    </submittedName>
</protein>
<dbReference type="Proteomes" id="UP001159659">
    <property type="component" value="Unassembled WGS sequence"/>
</dbReference>
<dbReference type="AlphaFoldDB" id="A0AAV0TBX1"/>
<proteinExistence type="predicted"/>
<dbReference type="EMBL" id="CANTFK010000430">
    <property type="protein sequence ID" value="CAI5716621.1"/>
    <property type="molecule type" value="Genomic_DNA"/>
</dbReference>
<evidence type="ECO:0000313" key="2">
    <source>
        <dbReference type="EMBL" id="CAI5727387.1"/>
    </source>
</evidence>